<evidence type="ECO:0000313" key="3">
    <source>
        <dbReference type="Proteomes" id="UP001165368"/>
    </source>
</evidence>
<accession>A0ABS9L7H9</accession>
<sequence>MREISIIGAGHSGTLLAVGLAKAGHKVSLYSDKDAEGIRDTTSPTGTAAIFADSLAVERRLGARDYQSETNPIDGIHVFFSPRIGQEFINFGTTLGSDTAGAAVDVRLRSYDRMVQLEELGAEVTIGTVDMDGLERIAAGSELTVVATGKGGLSGLFPRDPQRSVFTAPQRKLAMILVRGIPTDGSAFSNRIPGHTPVCFNLFGNAGEIFWVPFLHKDGEKVWCLVFEARPGGPFDRWDGVNDLAGAFATATSLVKEFTPWDWPAMQYMEPLANDPFSWLKGAFAPSVRAGSGLTPGGHAVMSLGDTTVSYDPICGQGAGSGVRQAGHIYDAIMASGDGPLDRAWMEETQEAFYRSHIDPTYRFTNTFLEPPAAAVRILTAAYADQRVAGQLLKTFNRPPEAFPMLADAAAGSDWIRRCTGQSGGSVVAKGKLKVLAAMARNAVKGQNFNRAQAVEPARDLADSTS</sequence>
<proteinExistence type="predicted"/>
<dbReference type="Gene3D" id="3.50.50.60">
    <property type="entry name" value="FAD/NAD(P)-binding domain"/>
    <property type="match status" value="2"/>
</dbReference>
<dbReference type="Pfam" id="PF17885">
    <property type="entry name" value="Smoa_sbd"/>
    <property type="match status" value="1"/>
</dbReference>
<dbReference type="EMBL" id="JAKLTQ010000007">
    <property type="protein sequence ID" value="MCG2622581.1"/>
    <property type="molecule type" value="Genomic_DNA"/>
</dbReference>
<feature type="domain" description="Styrene monooxygenase StyA putative substrate binding" evidence="1">
    <location>
        <begin position="149"/>
        <end position="261"/>
    </location>
</feature>
<organism evidence="2 3">
    <name type="scientific">Arthrobacter hankyongi</name>
    <dbReference type="NCBI Taxonomy" id="2904801"/>
    <lineage>
        <taxon>Bacteria</taxon>
        <taxon>Bacillati</taxon>
        <taxon>Actinomycetota</taxon>
        <taxon>Actinomycetes</taxon>
        <taxon>Micrococcales</taxon>
        <taxon>Micrococcaceae</taxon>
        <taxon>Arthrobacter</taxon>
    </lineage>
</organism>
<comment type="caution">
    <text evidence="2">The sequence shown here is derived from an EMBL/GenBank/DDBJ whole genome shotgun (WGS) entry which is preliminary data.</text>
</comment>
<dbReference type="InterPro" id="IPR036188">
    <property type="entry name" value="FAD/NAD-bd_sf"/>
</dbReference>
<dbReference type="Gene3D" id="3.30.9.40">
    <property type="match status" value="1"/>
</dbReference>
<dbReference type="InterPro" id="IPR041654">
    <property type="entry name" value="StyA_sbd"/>
</dbReference>
<dbReference type="Proteomes" id="UP001165368">
    <property type="component" value="Unassembled WGS sequence"/>
</dbReference>
<gene>
    <name evidence="2" type="ORF">LVY72_11735</name>
</gene>
<dbReference type="PRINTS" id="PR00420">
    <property type="entry name" value="RNGMNOXGNASE"/>
</dbReference>
<reference evidence="2" key="1">
    <citation type="submission" date="2022-01" db="EMBL/GenBank/DDBJ databases">
        <authorList>
            <person name="Jo J.-H."/>
            <person name="Im W.-T."/>
        </authorList>
    </citation>
    <scope>NUCLEOTIDE SEQUENCE</scope>
    <source>
        <strain evidence="2">I2-34</strain>
    </source>
</reference>
<name>A0ABS9L7H9_9MICC</name>
<evidence type="ECO:0000259" key="1">
    <source>
        <dbReference type="Pfam" id="PF17885"/>
    </source>
</evidence>
<keyword evidence="3" id="KW-1185">Reference proteome</keyword>
<dbReference type="SUPFAM" id="SSF51905">
    <property type="entry name" value="FAD/NAD(P)-binding domain"/>
    <property type="match status" value="1"/>
</dbReference>
<dbReference type="RefSeq" id="WP_237821021.1">
    <property type="nucleotide sequence ID" value="NZ_JAKLTQ010000007.1"/>
</dbReference>
<evidence type="ECO:0000313" key="2">
    <source>
        <dbReference type="EMBL" id="MCG2622581.1"/>
    </source>
</evidence>
<protein>
    <recommendedName>
        <fullName evidence="1">Styrene monooxygenase StyA putative substrate binding domain-containing protein</fullName>
    </recommendedName>
</protein>